<comment type="caution">
    <text evidence="2">The sequence shown here is derived from an EMBL/GenBank/DDBJ whole genome shotgun (WGS) entry which is preliminary data.</text>
</comment>
<organism evidence="2 3">
    <name type="scientific">Alkalibaculum bacchi</name>
    <dbReference type="NCBI Taxonomy" id="645887"/>
    <lineage>
        <taxon>Bacteria</taxon>
        <taxon>Bacillati</taxon>
        <taxon>Bacillota</taxon>
        <taxon>Clostridia</taxon>
        <taxon>Eubacteriales</taxon>
        <taxon>Eubacteriaceae</taxon>
        <taxon>Alkalibaculum</taxon>
    </lineage>
</organism>
<dbReference type="Proteomes" id="UP000253490">
    <property type="component" value="Unassembled WGS sequence"/>
</dbReference>
<accession>A0A366I3Q9</accession>
<reference evidence="2 3" key="1">
    <citation type="submission" date="2018-06" db="EMBL/GenBank/DDBJ databases">
        <title>Genomic Encyclopedia of Type Strains, Phase IV (KMG-IV): sequencing the most valuable type-strain genomes for metagenomic binning, comparative biology and taxonomic classification.</title>
        <authorList>
            <person name="Goeker M."/>
        </authorList>
    </citation>
    <scope>NUCLEOTIDE SEQUENCE [LARGE SCALE GENOMIC DNA]</scope>
    <source>
        <strain evidence="2 3">DSM 22112</strain>
    </source>
</reference>
<evidence type="ECO:0000259" key="1">
    <source>
        <dbReference type="Pfam" id="PF20097"/>
    </source>
</evidence>
<protein>
    <recommendedName>
        <fullName evidence="1">DUF6487 domain-containing protein</fullName>
    </recommendedName>
</protein>
<evidence type="ECO:0000313" key="3">
    <source>
        <dbReference type="Proteomes" id="UP000253490"/>
    </source>
</evidence>
<dbReference type="EMBL" id="QNRX01000015">
    <property type="protein sequence ID" value="RBP61068.1"/>
    <property type="molecule type" value="Genomic_DNA"/>
</dbReference>
<proteinExistence type="predicted"/>
<evidence type="ECO:0000313" key="2">
    <source>
        <dbReference type="EMBL" id="RBP61068.1"/>
    </source>
</evidence>
<dbReference type="OrthoDB" id="384892at2"/>
<keyword evidence="3" id="KW-1185">Reference proteome</keyword>
<feature type="domain" description="DUF6487" evidence="1">
    <location>
        <begin position="3"/>
        <end position="68"/>
    </location>
</feature>
<dbReference type="RefSeq" id="WP_113921280.1">
    <property type="nucleotide sequence ID" value="NZ_CALNCS010000031.1"/>
</dbReference>
<dbReference type="Pfam" id="PF20097">
    <property type="entry name" value="DUF6487"/>
    <property type="match status" value="1"/>
</dbReference>
<sequence>MKCPYCNVEMESGFLQSNSGIFWSPRKHQVFITPTHEDEILLANGFLKGSAVSASCCRNCQKIILDYELD</sequence>
<dbReference type="AlphaFoldDB" id="A0A366I3Q9"/>
<dbReference type="InterPro" id="IPR045504">
    <property type="entry name" value="DUF6487"/>
</dbReference>
<name>A0A366I3Q9_9FIRM</name>
<gene>
    <name evidence="2" type="ORF">DES36_11567</name>
</gene>